<gene>
    <name evidence="10" type="ORF">BC349_16995</name>
</gene>
<organism evidence="10 11">
    <name type="scientific">Flavihumibacter stibioxidans</name>
    <dbReference type="NCBI Taxonomy" id="1834163"/>
    <lineage>
        <taxon>Bacteria</taxon>
        <taxon>Pseudomonadati</taxon>
        <taxon>Bacteroidota</taxon>
        <taxon>Chitinophagia</taxon>
        <taxon>Chitinophagales</taxon>
        <taxon>Chitinophagaceae</taxon>
        <taxon>Flavihumibacter</taxon>
    </lineage>
</organism>
<sequence>MNPKINFDNKWLQWSLFLLAVAVKATLLRTYLTIDGDRGLQFVAAIQMAKNYGYTIPVVELSDINLVLHKVLLEWPPLYSSLIAGLLKLGLGYVAAAAAVDTAGAFLYLLGIWWLARFIGFSAGVRMLIIWFKATEIYEGLYSSPPTDFLSTAGILMAVYFFLKWIDNEKWKYILLTGICFSVAFLLRYVYVTTLFVLPLLLIWNGWKKAKPKYFRAGVLLAVIVGASLVGYLGFNKIQTGHFTYLEEWSKGFFPGKVLNPVPLFWQAITHVTFICMQFSLIFGTHFSLFHNFLKLTSVLILLFMLVNWMKNARPWRLVIPADRYQQLLLSSALLMIPYVGILLYLSVRVEFFHEDAGWSYLVEDRYYLYLLTIILLVICRQLFQVRWKNNSLQGLLKRLLLVALVFQSAHTFYVIARRAPLIVTADPTYPQGAGWPYLDRFTATAKRMGNEVVIFSNNYGFSFYALQNDVQVYRHTRKLRADTKIKLRKPTTVILELNKAGIKEMVPFLDRYQFQPRQVFNNYIFFVAHLKPSAE</sequence>
<evidence type="ECO:0000256" key="8">
    <source>
        <dbReference type="SAM" id="Phobius"/>
    </source>
</evidence>
<feature type="transmembrane region" description="Helical" evidence="8">
    <location>
        <begin position="173"/>
        <end position="202"/>
    </location>
</feature>
<dbReference type="InterPro" id="IPR038731">
    <property type="entry name" value="RgtA/B/C-like"/>
</dbReference>
<evidence type="ECO:0000256" key="4">
    <source>
        <dbReference type="ARBA" id="ARBA00022679"/>
    </source>
</evidence>
<feature type="transmembrane region" description="Helical" evidence="8">
    <location>
        <begin position="78"/>
        <end position="100"/>
    </location>
</feature>
<feature type="transmembrane region" description="Helical" evidence="8">
    <location>
        <begin position="149"/>
        <end position="166"/>
    </location>
</feature>
<evidence type="ECO:0000256" key="6">
    <source>
        <dbReference type="ARBA" id="ARBA00022989"/>
    </source>
</evidence>
<feature type="transmembrane region" description="Helical" evidence="8">
    <location>
        <begin position="396"/>
        <end position="417"/>
    </location>
</feature>
<evidence type="ECO:0000256" key="3">
    <source>
        <dbReference type="ARBA" id="ARBA00022676"/>
    </source>
</evidence>
<evidence type="ECO:0000313" key="10">
    <source>
        <dbReference type="EMBL" id="MBC6492757.1"/>
    </source>
</evidence>
<evidence type="ECO:0000256" key="1">
    <source>
        <dbReference type="ARBA" id="ARBA00004651"/>
    </source>
</evidence>
<accession>A0ABR7MCQ5</accession>
<feature type="transmembrane region" description="Helical" evidence="8">
    <location>
        <begin position="107"/>
        <end position="129"/>
    </location>
</feature>
<evidence type="ECO:0000259" key="9">
    <source>
        <dbReference type="Pfam" id="PF13231"/>
    </source>
</evidence>
<evidence type="ECO:0000256" key="7">
    <source>
        <dbReference type="ARBA" id="ARBA00023136"/>
    </source>
</evidence>
<comment type="caution">
    <text evidence="10">The sequence shown here is derived from an EMBL/GenBank/DDBJ whole genome shotgun (WGS) entry which is preliminary data.</text>
</comment>
<keyword evidence="11" id="KW-1185">Reference proteome</keyword>
<protein>
    <recommendedName>
        <fullName evidence="9">Glycosyltransferase RgtA/B/C/D-like domain-containing protein</fullName>
    </recommendedName>
</protein>
<feature type="transmembrane region" description="Helical" evidence="8">
    <location>
        <begin position="367"/>
        <end position="384"/>
    </location>
</feature>
<keyword evidence="2" id="KW-1003">Cell membrane</keyword>
<feature type="domain" description="Glycosyltransferase RgtA/B/C/D-like" evidence="9">
    <location>
        <begin position="76"/>
        <end position="225"/>
    </location>
</feature>
<proteinExistence type="predicted"/>
<dbReference type="PANTHER" id="PTHR33908:SF11">
    <property type="entry name" value="MEMBRANE PROTEIN"/>
    <property type="match status" value="1"/>
</dbReference>
<dbReference type="InterPro" id="IPR050297">
    <property type="entry name" value="LipidA_mod_glycosyltrf_83"/>
</dbReference>
<keyword evidence="3" id="KW-0328">Glycosyltransferase</keyword>
<keyword evidence="7 8" id="KW-0472">Membrane</keyword>
<evidence type="ECO:0000256" key="2">
    <source>
        <dbReference type="ARBA" id="ARBA00022475"/>
    </source>
</evidence>
<dbReference type="Pfam" id="PF13231">
    <property type="entry name" value="PMT_2"/>
    <property type="match status" value="1"/>
</dbReference>
<dbReference type="PANTHER" id="PTHR33908">
    <property type="entry name" value="MANNOSYLTRANSFERASE YKCB-RELATED"/>
    <property type="match status" value="1"/>
</dbReference>
<feature type="transmembrane region" description="Helical" evidence="8">
    <location>
        <begin position="12"/>
        <end position="32"/>
    </location>
</feature>
<feature type="transmembrane region" description="Helical" evidence="8">
    <location>
        <begin position="289"/>
        <end position="307"/>
    </location>
</feature>
<dbReference type="RefSeq" id="WP_187258077.1">
    <property type="nucleotide sequence ID" value="NZ_JBHULF010000019.1"/>
</dbReference>
<dbReference type="Proteomes" id="UP000765802">
    <property type="component" value="Unassembled WGS sequence"/>
</dbReference>
<feature type="transmembrane region" description="Helical" evidence="8">
    <location>
        <begin position="328"/>
        <end position="347"/>
    </location>
</feature>
<dbReference type="EMBL" id="MBUA01000029">
    <property type="protein sequence ID" value="MBC6492757.1"/>
    <property type="molecule type" value="Genomic_DNA"/>
</dbReference>
<keyword evidence="4" id="KW-0808">Transferase</keyword>
<evidence type="ECO:0000256" key="5">
    <source>
        <dbReference type="ARBA" id="ARBA00022692"/>
    </source>
</evidence>
<name>A0ABR7MCQ5_9BACT</name>
<feature type="transmembrane region" description="Helical" evidence="8">
    <location>
        <begin position="214"/>
        <end position="235"/>
    </location>
</feature>
<evidence type="ECO:0000313" key="11">
    <source>
        <dbReference type="Proteomes" id="UP000765802"/>
    </source>
</evidence>
<keyword evidence="5 8" id="KW-0812">Transmembrane</keyword>
<comment type="subcellular location">
    <subcellularLocation>
        <location evidence="1">Cell membrane</location>
        <topology evidence="1">Multi-pass membrane protein</topology>
    </subcellularLocation>
</comment>
<keyword evidence="6 8" id="KW-1133">Transmembrane helix</keyword>
<reference evidence="10 11" key="1">
    <citation type="submission" date="2016-07" db="EMBL/GenBank/DDBJ databases">
        <title>Genome analysis of Flavihumibacter stibioxidans YS-17.</title>
        <authorList>
            <person name="Shi K."/>
            <person name="Han Y."/>
            <person name="Wang G."/>
        </authorList>
    </citation>
    <scope>NUCLEOTIDE SEQUENCE [LARGE SCALE GENOMIC DNA]</scope>
    <source>
        <strain evidence="10 11">YS-17</strain>
    </source>
</reference>